<evidence type="ECO:0000313" key="3">
    <source>
        <dbReference type="Proteomes" id="UP000824782"/>
    </source>
</evidence>
<evidence type="ECO:0000313" key="2">
    <source>
        <dbReference type="EMBL" id="KAG8534463.1"/>
    </source>
</evidence>
<sequence length="109" mass="11643">MRLQKSARSTASTTTLSLLTQHSPSAEVRGHCTRGQSRVLAPDGNNVAGDILQEDGEESVVQHLNNAPPCTSYSPGQVGQTLCWRGSPALYGGLLFCRVSGSCHLHRLL</sequence>
<keyword evidence="3" id="KW-1185">Reference proteome</keyword>
<proteinExistence type="predicted"/>
<dbReference type="AlphaFoldDB" id="A0AAV6YKT9"/>
<accession>A0AAV6YKT9</accession>
<name>A0AAV6YKT9_ENGPU</name>
<reference evidence="2" key="1">
    <citation type="thesis" date="2020" institute="ProQuest LLC" country="789 East Eisenhower Parkway, Ann Arbor, MI, USA">
        <title>Comparative Genomics and Chromosome Evolution.</title>
        <authorList>
            <person name="Mudd A.B."/>
        </authorList>
    </citation>
    <scope>NUCLEOTIDE SEQUENCE</scope>
    <source>
        <strain evidence="2">237g6f4</strain>
        <tissue evidence="2">Blood</tissue>
    </source>
</reference>
<organism evidence="2 3">
    <name type="scientific">Engystomops pustulosus</name>
    <name type="common">Tungara frog</name>
    <name type="synonym">Physalaemus pustulosus</name>
    <dbReference type="NCBI Taxonomy" id="76066"/>
    <lineage>
        <taxon>Eukaryota</taxon>
        <taxon>Metazoa</taxon>
        <taxon>Chordata</taxon>
        <taxon>Craniata</taxon>
        <taxon>Vertebrata</taxon>
        <taxon>Euteleostomi</taxon>
        <taxon>Amphibia</taxon>
        <taxon>Batrachia</taxon>
        <taxon>Anura</taxon>
        <taxon>Neobatrachia</taxon>
        <taxon>Hyloidea</taxon>
        <taxon>Leptodactylidae</taxon>
        <taxon>Leiuperinae</taxon>
        <taxon>Engystomops</taxon>
    </lineage>
</organism>
<dbReference type="EMBL" id="WNYA01105647">
    <property type="protein sequence ID" value="KAG8534463.1"/>
    <property type="molecule type" value="Genomic_DNA"/>
</dbReference>
<feature type="region of interest" description="Disordered" evidence="1">
    <location>
        <begin position="1"/>
        <end position="45"/>
    </location>
</feature>
<comment type="caution">
    <text evidence="2">The sequence shown here is derived from an EMBL/GenBank/DDBJ whole genome shotgun (WGS) entry which is preliminary data.</text>
</comment>
<protein>
    <submittedName>
        <fullName evidence="2">Uncharacterized protein</fullName>
    </submittedName>
</protein>
<dbReference type="Proteomes" id="UP000824782">
    <property type="component" value="Unassembled WGS sequence"/>
</dbReference>
<evidence type="ECO:0000256" key="1">
    <source>
        <dbReference type="SAM" id="MobiDB-lite"/>
    </source>
</evidence>
<feature type="compositionally biased region" description="Low complexity" evidence="1">
    <location>
        <begin position="9"/>
        <end position="20"/>
    </location>
</feature>
<gene>
    <name evidence="2" type="ORF">GDO81_019459</name>
</gene>